<dbReference type="FunFam" id="3.20.20.70:FF:000057">
    <property type="entry name" value="GTP 3',8-cyclase"/>
    <property type="match status" value="1"/>
</dbReference>
<feature type="binding site" evidence="12">
    <location>
        <position position="103"/>
    </location>
    <ligand>
        <name>GTP</name>
        <dbReference type="ChEBI" id="CHEBI:37565"/>
    </ligand>
</feature>
<protein>
    <recommendedName>
        <fullName evidence="1 12">GTP 3',8-cyclase</fullName>
        <ecNumber evidence="1 12">4.1.99.22</ecNumber>
    </recommendedName>
    <alternativeName>
        <fullName evidence="12">Molybdenum cofactor biosynthesis protein A</fullName>
    </alternativeName>
</protein>
<keyword evidence="2 12" id="KW-0004">4Fe-4S</keyword>
<dbReference type="GO" id="GO:1904047">
    <property type="term" value="F:S-adenosyl-L-methionine binding"/>
    <property type="evidence" value="ECO:0007669"/>
    <property type="project" value="UniProtKB-UniRule"/>
</dbReference>
<dbReference type="Gene3D" id="3.20.20.70">
    <property type="entry name" value="Aldolase class I"/>
    <property type="match status" value="1"/>
</dbReference>
<dbReference type="InterPro" id="IPR050105">
    <property type="entry name" value="MoCo_biosynth_MoaA/MoaC"/>
</dbReference>
<comment type="catalytic activity">
    <reaction evidence="11 12">
        <text>GTP + AH2 + S-adenosyl-L-methionine = (8S)-3',8-cyclo-7,8-dihydroguanosine 5'-triphosphate + 5'-deoxyadenosine + L-methionine + A + H(+)</text>
        <dbReference type="Rhea" id="RHEA:49576"/>
        <dbReference type="ChEBI" id="CHEBI:13193"/>
        <dbReference type="ChEBI" id="CHEBI:15378"/>
        <dbReference type="ChEBI" id="CHEBI:17319"/>
        <dbReference type="ChEBI" id="CHEBI:17499"/>
        <dbReference type="ChEBI" id="CHEBI:37565"/>
        <dbReference type="ChEBI" id="CHEBI:57844"/>
        <dbReference type="ChEBI" id="CHEBI:59789"/>
        <dbReference type="ChEBI" id="CHEBI:131766"/>
        <dbReference type="EC" id="4.1.99.22"/>
    </reaction>
</comment>
<evidence type="ECO:0000256" key="4">
    <source>
        <dbReference type="ARBA" id="ARBA00022723"/>
    </source>
</evidence>
<feature type="binding site" evidence="12">
    <location>
        <position position="295"/>
    </location>
    <ligand>
        <name>[4Fe-4S] cluster</name>
        <dbReference type="ChEBI" id="CHEBI:49883"/>
        <label>2</label>
        <note>4Fe-4S-substrate</note>
    </ligand>
</feature>
<feature type="binding site" evidence="12">
    <location>
        <position position="134"/>
    </location>
    <ligand>
        <name>GTP</name>
        <dbReference type="ChEBI" id="CHEBI:37565"/>
    </ligand>
</feature>
<feature type="binding site" evidence="12">
    <location>
        <position position="107"/>
    </location>
    <ligand>
        <name>S-adenosyl-L-methionine</name>
        <dbReference type="ChEBI" id="CHEBI:59789"/>
    </ligand>
</feature>
<dbReference type="SFLD" id="SFLDG01067">
    <property type="entry name" value="SPASM/twitch_domain_containing"/>
    <property type="match status" value="1"/>
</dbReference>
<dbReference type="Pfam" id="PF04055">
    <property type="entry name" value="Radical_SAM"/>
    <property type="match status" value="1"/>
</dbReference>
<keyword evidence="8 12" id="KW-0342">GTP-binding</keyword>
<evidence type="ECO:0000313" key="14">
    <source>
        <dbReference type="EMBL" id="AHG86338.1"/>
    </source>
</evidence>
<dbReference type="HOGENOM" id="CLU_009273_0_1_6"/>
<dbReference type="GO" id="GO:0051539">
    <property type="term" value="F:4 iron, 4 sulfur cluster binding"/>
    <property type="evidence" value="ECO:0007669"/>
    <property type="project" value="UniProtKB-UniRule"/>
</dbReference>
<feature type="binding site" evidence="12">
    <location>
        <position position="53"/>
    </location>
    <ligand>
        <name>GTP</name>
        <dbReference type="ChEBI" id="CHEBI:37565"/>
    </ligand>
</feature>
<dbReference type="GO" id="GO:0046872">
    <property type="term" value="F:metal ion binding"/>
    <property type="evidence" value="ECO:0007669"/>
    <property type="project" value="UniProtKB-KW"/>
</dbReference>
<accession>W0RAC4</accession>
<dbReference type="CDD" id="cd21117">
    <property type="entry name" value="Twitch_MoaA"/>
    <property type="match status" value="1"/>
</dbReference>
<dbReference type="GO" id="GO:0061798">
    <property type="term" value="F:GTP 3',8'-cyclase activity"/>
    <property type="evidence" value="ECO:0007669"/>
    <property type="project" value="UniProtKB-UniRule"/>
</dbReference>
<dbReference type="SUPFAM" id="SSF102114">
    <property type="entry name" value="Radical SAM enzymes"/>
    <property type="match status" value="1"/>
</dbReference>
<dbReference type="NCBIfam" id="TIGR02666">
    <property type="entry name" value="moaA"/>
    <property type="match status" value="1"/>
</dbReference>
<gene>
    <name evidence="12" type="primary">moaA</name>
    <name evidence="14" type="ORF">F544_11100</name>
</gene>
<proteinExistence type="inferred from homology"/>
<evidence type="ECO:0000256" key="9">
    <source>
        <dbReference type="ARBA" id="ARBA00023150"/>
    </source>
</evidence>
<evidence type="ECO:0000256" key="10">
    <source>
        <dbReference type="ARBA" id="ARBA00023239"/>
    </source>
</evidence>
<dbReference type="GO" id="GO:0006777">
    <property type="term" value="P:Mo-molybdopterin cofactor biosynthetic process"/>
    <property type="evidence" value="ECO:0007669"/>
    <property type="project" value="UniProtKB-UniRule"/>
</dbReference>
<comment type="function">
    <text evidence="12">Catalyzes the cyclization of GTP to (8S)-3',8-cyclo-7,8-dihydroguanosine 5'-triphosphate.</text>
</comment>
<dbReference type="InterPro" id="IPR000385">
    <property type="entry name" value="MoaA_NifB_PqqE_Fe-S-bd_CS"/>
</dbReference>
<feature type="domain" description="Radical SAM core" evidence="13">
    <location>
        <begin position="44"/>
        <end position="269"/>
    </location>
</feature>
<name>W0RAC4_BIBTR</name>
<keyword evidence="4 12" id="KW-0479">Metal-binding</keyword>
<keyword evidence="6 12" id="KW-0408">Iron</keyword>
<dbReference type="InterPro" id="IPR058240">
    <property type="entry name" value="rSAM_sf"/>
</dbReference>
<feature type="binding site" evidence="12">
    <location>
        <position position="64"/>
    </location>
    <ligand>
        <name>[4Fe-4S] cluster</name>
        <dbReference type="ChEBI" id="CHEBI:49883"/>
        <label>1</label>
        <note>4Fe-4S-S-AdoMet</note>
    </ligand>
</feature>
<keyword evidence="5 12" id="KW-0547">Nucleotide-binding</keyword>
<dbReference type="InterPro" id="IPR007197">
    <property type="entry name" value="rSAM"/>
</dbReference>
<dbReference type="PROSITE" id="PS51918">
    <property type="entry name" value="RADICAL_SAM"/>
    <property type="match status" value="1"/>
</dbReference>
<dbReference type="InterPro" id="IPR013785">
    <property type="entry name" value="Aldolase_TIM"/>
</dbReference>
<organism evidence="14 15">
    <name type="scientific">Bibersteinia trehalosi USDA-ARS-USMARC-190</name>
    <dbReference type="NCBI Taxonomy" id="1263832"/>
    <lineage>
        <taxon>Bacteria</taxon>
        <taxon>Pseudomonadati</taxon>
        <taxon>Pseudomonadota</taxon>
        <taxon>Gammaproteobacteria</taxon>
        <taxon>Pasteurellales</taxon>
        <taxon>Pasteurellaceae</taxon>
        <taxon>Bibersteinia</taxon>
    </lineage>
</organism>
<keyword evidence="9 12" id="KW-0501">Molybdenum cofactor biosynthesis</keyword>
<dbReference type="PANTHER" id="PTHR22960">
    <property type="entry name" value="MOLYBDOPTERIN COFACTOR SYNTHESIS PROTEIN A"/>
    <property type="match status" value="1"/>
</dbReference>
<dbReference type="GO" id="GO:0061799">
    <property type="term" value="F:cyclic pyranopterin monophosphate synthase activity"/>
    <property type="evidence" value="ECO:0007669"/>
    <property type="project" value="TreeGrafter"/>
</dbReference>
<dbReference type="InterPro" id="IPR040064">
    <property type="entry name" value="MoaA-like"/>
</dbReference>
<dbReference type="InterPro" id="IPR010505">
    <property type="entry name" value="MoaA_twitch"/>
</dbReference>
<feature type="binding site" evidence="12">
    <location>
        <begin position="297"/>
        <end position="299"/>
    </location>
    <ligand>
        <name>GTP</name>
        <dbReference type="ChEBI" id="CHEBI:37565"/>
    </ligand>
</feature>
<reference evidence="14 15" key="1">
    <citation type="submission" date="2013-12" db="EMBL/GenBank/DDBJ databases">
        <title>Annotation of the Bibersteinia trehalosi USDA-ARS-USMARC-190 complete genome.</title>
        <authorList>
            <person name="Harhay G.P."/>
            <person name="McVey S."/>
            <person name="Clawson M.L."/>
            <person name="Bono J."/>
            <person name="Heaton M.P."/>
            <person name="Chitko-Mckown C.G."/>
            <person name="Harhay D.M."/>
            <person name="Smith T.P.L."/>
        </authorList>
    </citation>
    <scope>NUCLEOTIDE SEQUENCE [LARGE SCALE GENOMIC DNA]</scope>
    <source>
        <strain evidence="14 15">USDA-ARS-USMARC-190</strain>
    </source>
</reference>
<evidence type="ECO:0000256" key="3">
    <source>
        <dbReference type="ARBA" id="ARBA00022691"/>
    </source>
</evidence>
<dbReference type="HAMAP" id="MF_01225_B">
    <property type="entry name" value="MoaA_B"/>
    <property type="match status" value="1"/>
</dbReference>
<dbReference type="Pfam" id="PF06463">
    <property type="entry name" value="Mob_synth_C"/>
    <property type="match status" value="1"/>
</dbReference>
<dbReference type="PANTHER" id="PTHR22960:SF28">
    <property type="entry name" value="GTP 3',8-CYCLASE"/>
    <property type="match status" value="1"/>
</dbReference>
<dbReference type="UniPathway" id="UPA00344"/>
<dbReference type="InterPro" id="IPR006638">
    <property type="entry name" value="Elp3/MiaA/NifB-like_rSAM"/>
</dbReference>
<feature type="binding site" evidence="12">
    <location>
        <position position="60"/>
    </location>
    <ligand>
        <name>[4Fe-4S] cluster</name>
        <dbReference type="ChEBI" id="CHEBI:49883"/>
        <label>1</label>
        <note>4Fe-4S-S-AdoMet</note>
    </ligand>
</feature>
<dbReference type="PATRIC" id="fig|1263832.3.peg.1101"/>
<evidence type="ECO:0000256" key="8">
    <source>
        <dbReference type="ARBA" id="ARBA00023134"/>
    </source>
</evidence>
<feature type="binding site" evidence="12">
    <location>
        <position position="229"/>
    </location>
    <ligand>
        <name>S-adenosyl-L-methionine</name>
        <dbReference type="ChEBI" id="CHEBI:59789"/>
    </ligand>
</feature>
<comment type="cofactor">
    <cofactor evidence="12">
        <name>[4Fe-4S] cluster</name>
        <dbReference type="ChEBI" id="CHEBI:49883"/>
    </cofactor>
    <text evidence="12">Binds 2 [4Fe-4S] clusters. Binds 1 [4Fe-4S] cluster coordinated with 3 cysteines and an exchangeable S-adenosyl-L-methionine and 1 [4Fe-4S] cluster coordinated with 3 cysteines and the GTP-derived substrate.</text>
</comment>
<dbReference type="SFLD" id="SFLDG01386">
    <property type="entry name" value="main_SPASM_domain-containing"/>
    <property type="match status" value="1"/>
</dbReference>
<feature type="binding site" evidence="12">
    <location>
        <position position="67"/>
    </location>
    <ligand>
        <name>[4Fe-4S] cluster</name>
        <dbReference type="ChEBI" id="CHEBI:49883"/>
        <label>1</label>
        <note>4Fe-4S-S-AdoMet</note>
    </ligand>
</feature>
<sequence length="364" mass="41580">MAAVPAKIRTRYRWKRLCLSYLERCSMQTIPIKNIGNDSALVDRFQRQYTYLRLSVTDVCNFRCNYCLPHGYHPPAHRQTFLTLDEIRRIARAFADLGTEKIRITGGEPTLRKDFLDIAQAISQTQGIRKVALTTNGYRMERDVALWKESGITDINVSVDSLDPRQFQLITGENKLQSILNGIDHAFAVGYKKIKVNAVLMKQYTAKELDKFLAWIKHQPIQMRFIELMETGEMDSFFKAQHLSGQSILTRLLNEGWQLQQRAISDGPAKVLSHPDYVGEIGLIMPYEKNFCASCNRLRISALGKLHLCLFGEEGVEIRDLLQSDDQRLQLETRLKSALQGKREHHYLHIGDSGVRNNLASIGG</sequence>
<dbReference type="SFLD" id="SFLDS00029">
    <property type="entry name" value="Radical_SAM"/>
    <property type="match status" value="1"/>
</dbReference>
<comment type="similarity">
    <text evidence="12">Belongs to the radical SAM superfamily. MoaA family.</text>
</comment>
<dbReference type="GO" id="GO:0005525">
    <property type="term" value="F:GTP binding"/>
    <property type="evidence" value="ECO:0007669"/>
    <property type="project" value="UniProtKB-UniRule"/>
</dbReference>
<evidence type="ECO:0000256" key="6">
    <source>
        <dbReference type="ARBA" id="ARBA00023004"/>
    </source>
</evidence>
<evidence type="ECO:0000256" key="2">
    <source>
        <dbReference type="ARBA" id="ARBA00022485"/>
    </source>
</evidence>
<keyword evidence="10 12" id="KW-0456">Lyase</keyword>
<feature type="binding site" evidence="12">
    <location>
        <position position="158"/>
    </location>
    <ligand>
        <name>S-adenosyl-L-methionine</name>
        <dbReference type="ChEBI" id="CHEBI:59789"/>
    </ligand>
</feature>
<dbReference type="KEGG" id="btra:F544_11100"/>
<feature type="binding site" evidence="12">
    <location>
        <position position="292"/>
    </location>
    <ligand>
        <name>[4Fe-4S] cluster</name>
        <dbReference type="ChEBI" id="CHEBI:49883"/>
        <label>2</label>
        <note>4Fe-4S-substrate</note>
    </ligand>
</feature>
<keyword evidence="3 12" id="KW-0949">S-adenosyl-L-methionine</keyword>
<dbReference type="EMBL" id="CP006956">
    <property type="protein sequence ID" value="AHG86338.1"/>
    <property type="molecule type" value="Genomic_DNA"/>
</dbReference>
<dbReference type="PROSITE" id="PS01305">
    <property type="entry name" value="MOAA_NIFB_PQQE"/>
    <property type="match status" value="1"/>
</dbReference>
<dbReference type="AlphaFoldDB" id="W0RAC4"/>
<dbReference type="SMART" id="SM00729">
    <property type="entry name" value="Elp3"/>
    <property type="match status" value="1"/>
</dbReference>
<comment type="subunit">
    <text evidence="12">Monomer and homodimer.</text>
</comment>
<feature type="binding site" evidence="12">
    <location>
        <position position="195"/>
    </location>
    <ligand>
        <name>GTP</name>
        <dbReference type="ChEBI" id="CHEBI:37565"/>
    </ligand>
</feature>
<evidence type="ECO:0000259" key="13">
    <source>
        <dbReference type="PROSITE" id="PS51918"/>
    </source>
</evidence>
<dbReference type="SFLD" id="SFLDG01383">
    <property type="entry name" value="cyclic_pyranopterin_phosphate"/>
    <property type="match status" value="1"/>
</dbReference>
<evidence type="ECO:0000256" key="11">
    <source>
        <dbReference type="ARBA" id="ARBA00048697"/>
    </source>
</evidence>
<evidence type="ECO:0000256" key="5">
    <source>
        <dbReference type="ARBA" id="ARBA00022741"/>
    </source>
</evidence>
<feature type="binding site" evidence="12">
    <location>
        <position position="66"/>
    </location>
    <ligand>
        <name>S-adenosyl-L-methionine</name>
        <dbReference type="ChEBI" id="CHEBI:59789"/>
    </ligand>
</feature>
<dbReference type="InterPro" id="IPR013483">
    <property type="entry name" value="MoaA"/>
</dbReference>
<feature type="binding site" evidence="12">
    <location>
        <position position="309"/>
    </location>
    <ligand>
        <name>[4Fe-4S] cluster</name>
        <dbReference type="ChEBI" id="CHEBI:49883"/>
        <label>2</label>
        <note>4Fe-4S-substrate</note>
    </ligand>
</feature>
<evidence type="ECO:0000313" key="15">
    <source>
        <dbReference type="Proteomes" id="UP000019086"/>
    </source>
</evidence>
<evidence type="ECO:0000256" key="1">
    <source>
        <dbReference type="ARBA" id="ARBA00012167"/>
    </source>
</evidence>
<evidence type="ECO:0000256" key="12">
    <source>
        <dbReference type="HAMAP-Rule" id="MF_01225"/>
    </source>
</evidence>
<dbReference type="EC" id="4.1.99.22" evidence="1 12"/>
<dbReference type="CDD" id="cd01335">
    <property type="entry name" value="Radical_SAM"/>
    <property type="match status" value="1"/>
</dbReference>
<comment type="pathway">
    <text evidence="12">Cofactor biosynthesis; molybdopterin biosynthesis.</text>
</comment>
<dbReference type="Proteomes" id="UP000019086">
    <property type="component" value="Chromosome"/>
</dbReference>
<evidence type="ECO:0000256" key="7">
    <source>
        <dbReference type="ARBA" id="ARBA00023014"/>
    </source>
</evidence>
<keyword evidence="7 12" id="KW-0411">Iron-sulfur</keyword>